<sequence>MQSRLRFNPNSRTSMFPAGSSSISGRMLARTSPYIVRSNRATVPSSQAFIGTISSSPNGRYRVTPLSSSMNVRSRAVAVPSGGASSFDRGSRRMSGLNTMSANRVQQRFANRQIIFGAQ</sequence>
<evidence type="ECO:0000256" key="1">
    <source>
        <dbReference type="SAM" id="MobiDB-lite"/>
    </source>
</evidence>
<dbReference type="EMBL" id="NEDP02002410">
    <property type="protein sequence ID" value="OWF50983.1"/>
    <property type="molecule type" value="Genomic_DNA"/>
</dbReference>
<accession>A0A210QQH1</accession>
<reference evidence="2 3" key="1">
    <citation type="journal article" date="2017" name="Nat. Ecol. Evol.">
        <title>Scallop genome provides insights into evolution of bilaterian karyotype and development.</title>
        <authorList>
            <person name="Wang S."/>
            <person name="Zhang J."/>
            <person name="Jiao W."/>
            <person name="Li J."/>
            <person name="Xun X."/>
            <person name="Sun Y."/>
            <person name="Guo X."/>
            <person name="Huan P."/>
            <person name="Dong B."/>
            <person name="Zhang L."/>
            <person name="Hu X."/>
            <person name="Sun X."/>
            <person name="Wang J."/>
            <person name="Zhao C."/>
            <person name="Wang Y."/>
            <person name="Wang D."/>
            <person name="Huang X."/>
            <person name="Wang R."/>
            <person name="Lv J."/>
            <person name="Li Y."/>
            <person name="Zhang Z."/>
            <person name="Liu B."/>
            <person name="Lu W."/>
            <person name="Hui Y."/>
            <person name="Liang J."/>
            <person name="Zhou Z."/>
            <person name="Hou R."/>
            <person name="Li X."/>
            <person name="Liu Y."/>
            <person name="Li H."/>
            <person name="Ning X."/>
            <person name="Lin Y."/>
            <person name="Zhao L."/>
            <person name="Xing Q."/>
            <person name="Dou J."/>
            <person name="Li Y."/>
            <person name="Mao J."/>
            <person name="Guo H."/>
            <person name="Dou H."/>
            <person name="Li T."/>
            <person name="Mu C."/>
            <person name="Jiang W."/>
            <person name="Fu Q."/>
            <person name="Fu X."/>
            <person name="Miao Y."/>
            <person name="Liu J."/>
            <person name="Yu Q."/>
            <person name="Li R."/>
            <person name="Liao H."/>
            <person name="Li X."/>
            <person name="Kong Y."/>
            <person name="Jiang Z."/>
            <person name="Chourrout D."/>
            <person name="Li R."/>
            <person name="Bao Z."/>
        </authorList>
    </citation>
    <scope>NUCLEOTIDE SEQUENCE [LARGE SCALE GENOMIC DNA]</scope>
    <source>
        <strain evidence="2 3">PY_sf001</strain>
    </source>
</reference>
<dbReference type="Proteomes" id="UP000242188">
    <property type="component" value="Unassembled WGS sequence"/>
</dbReference>
<dbReference type="AlphaFoldDB" id="A0A210QQH1"/>
<organism evidence="2 3">
    <name type="scientific">Mizuhopecten yessoensis</name>
    <name type="common">Japanese scallop</name>
    <name type="synonym">Patinopecten yessoensis</name>
    <dbReference type="NCBI Taxonomy" id="6573"/>
    <lineage>
        <taxon>Eukaryota</taxon>
        <taxon>Metazoa</taxon>
        <taxon>Spiralia</taxon>
        <taxon>Lophotrochozoa</taxon>
        <taxon>Mollusca</taxon>
        <taxon>Bivalvia</taxon>
        <taxon>Autobranchia</taxon>
        <taxon>Pteriomorphia</taxon>
        <taxon>Pectinida</taxon>
        <taxon>Pectinoidea</taxon>
        <taxon>Pectinidae</taxon>
        <taxon>Mizuhopecten</taxon>
    </lineage>
</organism>
<feature type="region of interest" description="Disordered" evidence="1">
    <location>
        <begin position="1"/>
        <end position="23"/>
    </location>
</feature>
<evidence type="ECO:0000313" key="3">
    <source>
        <dbReference type="Proteomes" id="UP000242188"/>
    </source>
</evidence>
<proteinExistence type="predicted"/>
<name>A0A210QQH1_MIZYE</name>
<evidence type="ECO:0000313" key="2">
    <source>
        <dbReference type="EMBL" id="OWF50983.1"/>
    </source>
</evidence>
<comment type="caution">
    <text evidence="2">The sequence shown here is derived from an EMBL/GenBank/DDBJ whole genome shotgun (WGS) entry which is preliminary data.</text>
</comment>
<gene>
    <name evidence="2" type="ORF">KP79_PYT17318</name>
</gene>
<keyword evidence="3" id="KW-1185">Reference proteome</keyword>
<protein>
    <submittedName>
        <fullName evidence="2">Uncharacterized protein</fullName>
    </submittedName>
</protein>